<dbReference type="InterPro" id="IPR001173">
    <property type="entry name" value="Glyco_trans_2-like"/>
</dbReference>
<dbReference type="AlphaFoldDB" id="A0A1L3MCV8"/>
<dbReference type="InterPro" id="IPR050256">
    <property type="entry name" value="Glycosyltransferase_2"/>
</dbReference>
<keyword evidence="6" id="KW-0460">Magnesium</keyword>
<dbReference type="Gene3D" id="3.90.550.10">
    <property type="entry name" value="Spore Coat Polysaccharide Biosynthesis Protein SpsA, Chain A"/>
    <property type="match status" value="1"/>
</dbReference>
<dbReference type="Proteomes" id="UP000182938">
    <property type="component" value="Chromosome"/>
</dbReference>
<dbReference type="InterPro" id="IPR029044">
    <property type="entry name" value="Nucleotide-diphossugar_trans"/>
</dbReference>
<organism evidence="12 13">
    <name type="scientific">Janibacter indicus</name>
    <dbReference type="NCBI Taxonomy" id="857417"/>
    <lineage>
        <taxon>Bacteria</taxon>
        <taxon>Bacillati</taxon>
        <taxon>Actinomycetota</taxon>
        <taxon>Actinomycetes</taxon>
        <taxon>Micrococcales</taxon>
        <taxon>Intrasporangiaceae</taxon>
        <taxon>Janibacter</taxon>
    </lineage>
</organism>
<evidence type="ECO:0000256" key="1">
    <source>
        <dbReference type="ARBA" id="ARBA00001936"/>
    </source>
</evidence>
<evidence type="ECO:0000256" key="10">
    <source>
        <dbReference type="ARBA" id="ARBA00048997"/>
    </source>
</evidence>
<dbReference type="KEGG" id="jte:ASJ30_00400"/>
<evidence type="ECO:0000256" key="8">
    <source>
        <dbReference type="ARBA" id="ARBA00040894"/>
    </source>
</evidence>
<comment type="catalytic activity">
    <reaction evidence="10">
        <text>an NDP-alpha-D-glucose + (2R)-3-phosphoglycerate = (2R)-2-O-(alpha-D-glucopyranosyl)-3-phospho-glycerate + a ribonucleoside 5'-diphosphate + H(+)</text>
        <dbReference type="Rhea" id="RHEA:47244"/>
        <dbReference type="ChEBI" id="CHEBI:15378"/>
        <dbReference type="ChEBI" id="CHEBI:57930"/>
        <dbReference type="ChEBI" id="CHEBI:58272"/>
        <dbReference type="ChEBI" id="CHEBI:62600"/>
        <dbReference type="ChEBI" id="CHEBI:76533"/>
        <dbReference type="EC" id="2.4.1.266"/>
    </reaction>
    <physiologicalReaction direction="left-to-right" evidence="10">
        <dbReference type="Rhea" id="RHEA:47245"/>
    </physiologicalReaction>
</comment>
<name>A0A1L3MCV8_9MICO</name>
<evidence type="ECO:0000256" key="5">
    <source>
        <dbReference type="ARBA" id="ARBA00022679"/>
    </source>
</evidence>
<sequence length="233" mass="24415">MSARVAAIVPAKDEAERVAATVTALLSLQDVDVVVVVDDGSTDATASEAADAGALVARHPANRGKAAALETGVARLVTEEQRTGSPEHVLLFADADLAESAANLEPLVVPVLLGSADLTVANIPRSASSLGSGRVVRLARAQIEAMTGRTIEQPLNGMRALNRATFADATPLAPGWGVEAAMLVDVLRAGRRVVEVPVELTHRRTGNDIKGRVHRAMQLRDVSTALLARRFLS</sequence>
<comment type="cofactor">
    <cofactor evidence="1">
        <name>Mn(2+)</name>
        <dbReference type="ChEBI" id="CHEBI:29035"/>
    </cofactor>
</comment>
<dbReference type="PANTHER" id="PTHR48090:SF10">
    <property type="entry name" value="GLUCOSYL-3-PHOSPHOGLYCERATE SYNTHASE"/>
    <property type="match status" value="1"/>
</dbReference>
<feature type="domain" description="Glycosyltransferase 2-like" evidence="11">
    <location>
        <begin position="8"/>
        <end position="138"/>
    </location>
</feature>
<dbReference type="EMBL" id="CP013290">
    <property type="protein sequence ID" value="APH00178.1"/>
    <property type="molecule type" value="Genomic_DNA"/>
</dbReference>
<dbReference type="GO" id="GO:0016757">
    <property type="term" value="F:glycosyltransferase activity"/>
    <property type="evidence" value="ECO:0007669"/>
    <property type="project" value="UniProtKB-KW"/>
</dbReference>
<comment type="similarity">
    <text evidence="3">Belongs to the glycosyltransferase 2 family.</text>
</comment>
<dbReference type="Pfam" id="PF00535">
    <property type="entry name" value="Glycos_transf_2"/>
    <property type="match status" value="1"/>
</dbReference>
<protein>
    <recommendedName>
        <fullName evidence="8">Glucosyl-3-phosphoglycerate synthase</fullName>
        <ecNumber evidence="7">2.4.1.266</ecNumber>
    </recommendedName>
</protein>
<dbReference type="SUPFAM" id="SSF53448">
    <property type="entry name" value="Nucleotide-diphospho-sugar transferases"/>
    <property type="match status" value="1"/>
</dbReference>
<evidence type="ECO:0000313" key="13">
    <source>
        <dbReference type="Proteomes" id="UP000182938"/>
    </source>
</evidence>
<accession>A0A1L3MCV8</accession>
<evidence type="ECO:0000256" key="3">
    <source>
        <dbReference type="ARBA" id="ARBA00006739"/>
    </source>
</evidence>
<evidence type="ECO:0000259" key="11">
    <source>
        <dbReference type="Pfam" id="PF00535"/>
    </source>
</evidence>
<evidence type="ECO:0000256" key="9">
    <source>
        <dbReference type="ARBA" id="ARBA00048689"/>
    </source>
</evidence>
<evidence type="ECO:0000256" key="6">
    <source>
        <dbReference type="ARBA" id="ARBA00022842"/>
    </source>
</evidence>
<comment type="catalytic activity">
    <reaction evidence="9">
        <text>(2R)-3-phosphoglycerate + UDP-alpha-D-glucose = (2R)-2-O-(alpha-D-glucopyranosyl)-3-phospho-glycerate + UDP + H(+)</text>
        <dbReference type="Rhea" id="RHEA:31319"/>
        <dbReference type="ChEBI" id="CHEBI:15378"/>
        <dbReference type="ChEBI" id="CHEBI:58223"/>
        <dbReference type="ChEBI" id="CHEBI:58272"/>
        <dbReference type="ChEBI" id="CHEBI:58885"/>
        <dbReference type="ChEBI" id="CHEBI:62600"/>
        <dbReference type="EC" id="2.4.1.266"/>
    </reaction>
    <physiologicalReaction direction="left-to-right" evidence="9">
        <dbReference type="Rhea" id="RHEA:31320"/>
    </physiologicalReaction>
</comment>
<dbReference type="PANTHER" id="PTHR48090">
    <property type="entry name" value="UNDECAPRENYL-PHOSPHATE 4-DEOXY-4-FORMAMIDO-L-ARABINOSE TRANSFERASE-RELATED"/>
    <property type="match status" value="1"/>
</dbReference>
<proteinExistence type="inferred from homology"/>
<evidence type="ECO:0000313" key="12">
    <source>
        <dbReference type="EMBL" id="APH00178.1"/>
    </source>
</evidence>
<evidence type="ECO:0000256" key="4">
    <source>
        <dbReference type="ARBA" id="ARBA00022676"/>
    </source>
</evidence>
<comment type="cofactor">
    <cofactor evidence="2">
        <name>Mg(2+)</name>
        <dbReference type="ChEBI" id="CHEBI:18420"/>
    </cofactor>
</comment>
<dbReference type="EC" id="2.4.1.266" evidence="7"/>
<keyword evidence="5 12" id="KW-0808">Transferase</keyword>
<keyword evidence="13" id="KW-1185">Reference proteome</keyword>
<keyword evidence="4" id="KW-0328">Glycosyltransferase</keyword>
<dbReference type="RefSeq" id="WP_236953406.1">
    <property type="nucleotide sequence ID" value="NZ_CP013290.1"/>
</dbReference>
<evidence type="ECO:0000256" key="7">
    <source>
        <dbReference type="ARBA" id="ARBA00039022"/>
    </source>
</evidence>
<evidence type="ECO:0000256" key="2">
    <source>
        <dbReference type="ARBA" id="ARBA00001946"/>
    </source>
</evidence>
<gene>
    <name evidence="12" type="ORF">ASJ30_00400</name>
</gene>
<reference evidence="12 13" key="1">
    <citation type="submission" date="2015-11" db="EMBL/GenBank/DDBJ databases">
        <authorList>
            <person name="Zhang Y."/>
            <person name="Guo Z."/>
        </authorList>
    </citation>
    <scope>NUCLEOTIDE SEQUENCE [LARGE SCALE GENOMIC DNA]</scope>
    <source>
        <strain evidence="12 13">YFY001</strain>
    </source>
</reference>